<evidence type="ECO:0000313" key="1">
    <source>
        <dbReference type="EMBL" id="CRK94807.1"/>
    </source>
</evidence>
<proteinExistence type="predicted"/>
<accession>A0A1J1I399</accession>
<dbReference type="Proteomes" id="UP000183832">
    <property type="component" value="Unassembled WGS sequence"/>
</dbReference>
<organism evidence="1 2">
    <name type="scientific">Clunio marinus</name>
    <dbReference type="NCBI Taxonomy" id="568069"/>
    <lineage>
        <taxon>Eukaryota</taxon>
        <taxon>Metazoa</taxon>
        <taxon>Ecdysozoa</taxon>
        <taxon>Arthropoda</taxon>
        <taxon>Hexapoda</taxon>
        <taxon>Insecta</taxon>
        <taxon>Pterygota</taxon>
        <taxon>Neoptera</taxon>
        <taxon>Endopterygota</taxon>
        <taxon>Diptera</taxon>
        <taxon>Nematocera</taxon>
        <taxon>Chironomoidea</taxon>
        <taxon>Chironomidae</taxon>
        <taxon>Clunio</taxon>
    </lineage>
</organism>
<gene>
    <name evidence="1" type="ORF">CLUMA_CG008301</name>
</gene>
<reference evidence="1 2" key="1">
    <citation type="submission" date="2015-04" db="EMBL/GenBank/DDBJ databases">
        <authorList>
            <person name="Syromyatnikov M.Y."/>
            <person name="Popov V.N."/>
        </authorList>
    </citation>
    <scope>NUCLEOTIDE SEQUENCE [LARGE SCALE GENOMIC DNA]</scope>
</reference>
<keyword evidence="2" id="KW-1185">Reference proteome</keyword>
<sequence>MERGASNKTERNARVESPQQTFHIALRTVRNFPYNNQLFIGLFTKNFPHAIKLSSNNKLKQRRKENI</sequence>
<name>A0A1J1I399_9DIPT</name>
<dbReference type="AlphaFoldDB" id="A0A1J1I399"/>
<evidence type="ECO:0000313" key="2">
    <source>
        <dbReference type="Proteomes" id="UP000183832"/>
    </source>
</evidence>
<protein>
    <submittedName>
        <fullName evidence="1">CLUMA_CG008301, isoform A</fullName>
    </submittedName>
</protein>
<dbReference type="EMBL" id="CVRI01000040">
    <property type="protein sequence ID" value="CRK94807.1"/>
    <property type="molecule type" value="Genomic_DNA"/>
</dbReference>